<dbReference type="Proteomes" id="UP000184221">
    <property type="component" value="Unassembled WGS sequence"/>
</dbReference>
<dbReference type="OrthoDB" id="8548427at2"/>
<dbReference type="STRING" id="996342.SAMN05443551_2865"/>
<keyword evidence="3" id="KW-1185">Reference proteome</keyword>
<keyword evidence="1" id="KW-0812">Transmembrane</keyword>
<dbReference type="AlphaFoldDB" id="A0A1M5VGW7"/>
<dbReference type="InterPro" id="IPR043912">
    <property type="entry name" value="DUF5765"/>
</dbReference>
<reference evidence="2 3" key="1">
    <citation type="submission" date="2016-11" db="EMBL/GenBank/DDBJ databases">
        <authorList>
            <person name="Jaros S."/>
            <person name="Januszkiewicz K."/>
            <person name="Wedrychowicz H."/>
        </authorList>
    </citation>
    <scope>NUCLEOTIDE SEQUENCE [LARGE SCALE GENOMIC DNA]</scope>
    <source>
        <strain evidence="2 3">DSM 29431</strain>
    </source>
</reference>
<feature type="transmembrane region" description="Helical" evidence="1">
    <location>
        <begin position="71"/>
        <end position="90"/>
    </location>
</feature>
<evidence type="ECO:0000313" key="3">
    <source>
        <dbReference type="Proteomes" id="UP000184221"/>
    </source>
</evidence>
<evidence type="ECO:0000313" key="2">
    <source>
        <dbReference type="EMBL" id="SHH74418.1"/>
    </source>
</evidence>
<evidence type="ECO:0000256" key="1">
    <source>
        <dbReference type="SAM" id="Phobius"/>
    </source>
</evidence>
<organism evidence="2 3">
    <name type="scientific">Marivita hallyeonensis</name>
    <dbReference type="NCBI Taxonomy" id="996342"/>
    <lineage>
        <taxon>Bacteria</taxon>
        <taxon>Pseudomonadati</taxon>
        <taxon>Pseudomonadota</taxon>
        <taxon>Alphaproteobacteria</taxon>
        <taxon>Rhodobacterales</taxon>
        <taxon>Roseobacteraceae</taxon>
        <taxon>Marivita</taxon>
    </lineage>
</organism>
<protein>
    <submittedName>
        <fullName evidence="2">Uncharacterized protein</fullName>
    </submittedName>
</protein>
<feature type="transmembrane region" description="Helical" evidence="1">
    <location>
        <begin position="151"/>
        <end position="173"/>
    </location>
</feature>
<feature type="transmembrane region" description="Helical" evidence="1">
    <location>
        <begin position="203"/>
        <end position="222"/>
    </location>
</feature>
<name>A0A1M5VGW7_9RHOB</name>
<dbReference type="Pfam" id="PF19069">
    <property type="entry name" value="DUF5765"/>
    <property type="match status" value="1"/>
</dbReference>
<sequence length="235" mass="25151">MCWSESASVAMVAIGGGATIYTALRGEPKAIWLTIGYFTAMEGLQAVGYGVVDQCGEPGNRIVTQLSYLHIAFQPFFINAFAMAIAPVAVSPQMRRLVYGLCAVASGFLLLRLVPLDAVGPCQAGDILCAAQWCLVSGEWHIGWQVPLNDLWRGIGIPVQFPAYMAAAFLLPLVYGAWRFALFHATAGPFLASILTGNPYEMPAIWCLFSIGLLLIGVSPAIRTHVFNARGAVAA</sequence>
<dbReference type="EMBL" id="FQXC01000004">
    <property type="protein sequence ID" value="SHH74418.1"/>
    <property type="molecule type" value="Genomic_DNA"/>
</dbReference>
<accession>A0A1M5VGW7</accession>
<dbReference type="RefSeq" id="WP_072778524.1">
    <property type="nucleotide sequence ID" value="NZ_FQXC01000004.1"/>
</dbReference>
<feature type="transmembrane region" description="Helical" evidence="1">
    <location>
        <begin position="97"/>
        <end position="114"/>
    </location>
</feature>
<feature type="transmembrane region" description="Helical" evidence="1">
    <location>
        <begin position="6"/>
        <end position="24"/>
    </location>
</feature>
<gene>
    <name evidence="2" type="ORF">SAMN05443551_2865</name>
</gene>
<proteinExistence type="predicted"/>
<keyword evidence="1" id="KW-0472">Membrane</keyword>
<keyword evidence="1" id="KW-1133">Transmembrane helix</keyword>